<dbReference type="Pfam" id="PF01668">
    <property type="entry name" value="SmpB"/>
    <property type="match status" value="1"/>
</dbReference>
<keyword evidence="1 3" id="KW-0963">Cytoplasm</keyword>
<dbReference type="GO" id="GO:0070929">
    <property type="term" value="P:trans-translation"/>
    <property type="evidence" value="ECO:0007669"/>
    <property type="project" value="UniProtKB-UniRule"/>
</dbReference>
<comment type="similarity">
    <text evidence="3">Belongs to the SmpB family.</text>
</comment>
<dbReference type="GO" id="GO:0003723">
    <property type="term" value="F:RNA binding"/>
    <property type="evidence" value="ECO:0007669"/>
    <property type="project" value="UniProtKB-UniRule"/>
</dbReference>
<dbReference type="PROSITE" id="PS01317">
    <property type="entry name" value="SSRP"/>
    <property type="match status" value="1"/>
</dbReference>
<comment type="function">
    <text evidence="3">Required for rescue of stalled ribosomes mediated by trans-translation. Binds to transfer-messenger RNA (tmRNA), required for stable association of tmRNA with ribosomes. tmRNA and SmpB together mimic tRNA shape, replacing the anticodon stem-loop with SmpB. tmRNA is encoded by the ssrA gene; the 2 termini fold to resemble tRNA(Ala) and it encodes a 'tag peptide', a short internal open reading frame. During trans-translation Ala-aminoacylated tmRNA acts like a tRNA, entering the A-site of stalled ribosomes, displacing the stalled mRNA. The ribosome then switches to translate the ORF on the tmRNA; the nascent peptide is terminated with the 'tag peptide' encoded by the tmRNA and targeted for degradation. The ribosome is freed to recommence translation, which seems to be the essential function of trans-translation.</text>
</comment>
<organism evidence="5 6">
    <name type="scientific">Candidatus Woykebacteria bacterium RIFCSPHIGHO2_12_FULL_45_10</name>
    <dbReference type="NCBI Taxonomy" id="1802603"/>
    <lineage>
        <taxon>Bacteria</taxon>
        <taxon>Candidatus Woykeibacteriota</taxon>
    </lineage>
</organism>
<evidence type="ECO:0000313" key="5">
    <source>
        <dbReference type="EMBL" id="OGY28948.1"/>
    </source>
</evidence>
<dbReference type="HAMAP" id="MF_00023">
    <property type="entry name" value="SmpB"/>
    <property type="match status" value="1"/>
</dbReference>
<dbReference type="NCBIfam" id="NF003843">
    <property type="entry name" value="PRK05422.1"/>
    <property type="match status" value="1"/>
</dbReference>
<evidence type="ECO:0000256" key="3">
    <source>
        <dbReference type="HAMAP-Rule" id="MF_00023"/>
    </source>
</evidence>
<reference evidence="5 6" key="1">
    <citation type="journal article" date="2016" name="Nat. Commun.">
        <title>Thousands of microbial genomes shed light on interconnected biogeochemical processes in an aquifer system.</title>
        <authorList>
            <person name="Anantharaman K."/>
            <person name="Brown C.T."/>
            <person name="Hug L.A."/>
            <person name="Sharon I."/>
            <person name="Castelle C.J."/>
            <person name="Probst A.J."/>
            <person name="Thomas B.C."/>
            <person name="Singh A."/>
            <person name="Wilkins M.J."/>
            <person name="Karaoz U."/>
            <person name="Brodie E.L."/>
            <person name="Williams K.H."/>
            <person name="Hubbard S.S."/>
            <person name="Banfield J.F."/>
        </authorList>
    </citation>
    <scope>NUCLEOTIDE SEQUENCE [LARGE SCALE GENOMIC DNA]</scope>
</reference>
<dbReference type="InterPro" id="IPR020081">
    <property type="entry name" value="SsrA-bd_prot_CS"/>
</dbReference>
<dbReference type="CDD" id="cd09294">
    <property type="entry name" value="SmpB"/>
    <property type="match status" value="1"/>
</dbReference>
<proteinExistence type="inferred from homology"/>
<dbReference type="GO" id="GO:0070930">
    <property type="term" value="P:trans-translation-dependent protein tagging"/>
    <property type="evidence" value="ECO:0007669"/>
    <property type="project" value="TreeGrafter"/>
</dbReference>
<protein>
    <recommendedName>
        <fullName evidence="3">SsrA-binding protein</fullName>
    </recommendedName>
    <alternativeName>
        <fullName evidence="3">Small protein B</fullName>
    </alternativeName>
</protein>
<dbReference type="SUPFAM" id="SSF74982">
    <property type="entry name" value="Small protein B (SmpB)"/>
    <property type="match status" value="1"/>
</dbReference>
<gene>
    <name evidence="3" type="primary">smpB</name>
    <name evidence="5" type="ORF">A3F35_02405</name>
</gene>
<comment type="caution">
    <text evidence="5">The sequence shown here is derived from an EMBL/GenBank/DDBJ whole genome shotgun (WGS) entry which is preliminary data.</text>
</comment>
<dbReference type="AlphaFoldDB" id="A0A1G1WMI2"/>
<evidence type="ECO:0000256" key="1">
    <source>
        <dbReference type="ARBA" id="ARBA00022490"/>
    </source>
</evidence>
<comment type="subcellular location">
    <subcellularLocation>
        <location evidence="3">Cytoplasm</location>
    </subcellularLocation>
    <text evidence="3">The tmRNA-SmpB complex associates with stalled 70S ribosomes.</text>
</comment>
<dbReference type="EMBL" id="MHCZ01000045">
    <property type="protein sequence ID" value="OGY28948.1"/>
    <property type="molecule type" value="Genomic_DNA"/>
</dbReference>
<dbReference type="InterPro" id="IPR023620">
    <property type="entry name" value="SmpB"/>
</dbReference>
<evidence type="ECO:0000313" key="6">
    <source>
        <dbReference type="Proteomes" id="UP000178068"/>
    </source>
</evidence>
<evidence type="ECO:0000256" key="4">
    <source>
        <dbReference type="SAM" id="MobiDB-lite"/>
    </source>
</evidence>
<dbReference type="PANTHER" id="PTHR30308">
    <property type="entry name" value="TMRNA-BINDING COMPONENT OF TRANS-TRANSLATION TAGGING COMPLEX"/>
    <property type="match status" value="1"/>
</dbReference>
<dbReference type="Proteomes" id="UP000178068">
    <property type="component" value="Unassembled WGS sequence"/>
</dbReference>
<dbReference type="PANTHER" id="PTHR30308:SF2">
    <property type="entry name" value="SSRA-BINDING PROTEIN"/>
    <property type="match status" value="1"/>
</dbReference>
<dbReference type="STRING" id="1802603.A3F35_02405"/>
<dbReference type="GO" id="GO:0005829">
    <property type="term" value="C:cytosol"/>
    <property type="evidence" value="ECO:0007669"/>
    <property type="project" value="TreeGrafter"/>
</dbReference>
<evidence type="ECO:0000256" key="2">
    <source>
        <dbReference type="ARBA" id="ARBA00022884"/>
    </source>
</evidence>
<name>A0A1G1WMI2_9BACT</name>
<dbReference type="InterPro" id="IPR000037">
    <property type="entry name" value="SsrA-bd_prot"/>
</dbReference>
<feature type="region of interest" description="Disordered" evidence="4">
    <location>
        <begin position="128"/>
        <end position="155"/>
    </location>
</feature>
<accession>A0A1G1WMI2</accession>
<dbReference type="NCBIfam" id="TIGR00086">
    <property type="entry name" value="smpB"/>
    <property type="match status" value="1"/>
</dbReference>
<keyword evidence="2 3" id="KW-0694">RNA-binding</keyword>
<dbReference type="Gene3D" id="2.40.280.10">
    <property type="match status" value="1"/>
</dbReference>
<sequence length="155" mass="17512">MKPVFNKKASFDYFLKERFEAGIRLTGAEVKSARAGAASLADSFVKITRGEPILYGAYISPYKYALDPSYDPKRERGLLLHSKEIDYLIGKLSSANLTIVPTKLYTSHNLAKLEIALASPKKKFDKRDSLKRKSLEKQTESLLRADKLRAQKDSR</sequence>